<feature type="transmembrane region" description="Helical" evidence="1">
    <location>
        <begin position="113"/>
        <end position="133"/>
    </location>
</feature>
<protein>
    <recommendedName>
        <fullName evidence="4">Peptidase M14 carboxypeptidase A domain-containing protein</fullName>
    </recommendedName>
</protein>
<gene>
    <name evidence="2" type="ORF">PSCICP_19160</name>
</gene>
<keyword evidence="1" id="KW-1133">Transmembrane helix</keyword>
<dbReference type="EMBL" id="BLWA01000004">
    <property type="protein sequence ID" value="GFM91944.1"/>
    <property type="molecule type" value="Genomic_DNA"/>
</dbReference>
<name>A0ABQ1DLU8_PSECI</name>
<accession>A0ABQ1DLU8</accession>
<keyword evidence="1" id="KW-0812">Transmembrane</keyword>
<organism evidence="2 3">
    <name type="scientific">Pseudomonas cichorii</name>
    <dbReference type="NCBI Taxonomy" id="36746"/>
    <lineage>
        <taxon>Bacteria</taxon>
        <taxon>Pseudomonadati</taxon>
        <taxon>Pseudomonadota</taxon>
        <taxon>Gammaproteobacteria</taxon>
        <taxon>Pseudomonadales</taxon>
        <taxon>Pseudomonadaceae</taxon>
        <taxon>Pseudomonas</taxon>
    </lineage>
</organism>
<comment type="caution">
    <text evidence="2">The sequence shown here is derived from an EMBL/GenBank/DDBJ whole genome shotgun (WGS) entry which is preliminary data.</text>
</comment>
<evidence type="ECO:0008006" key="4">
    <source>
        <dbReference type="Google" id="ProtNLM"/>
    </source>
</evidence>
<dbReference type="Proteomes" id="UP000614982">
    <property type="component" value="Unassembled WGS sequence"/>
</dbReference>
<evidence type="ECO:0000313" key="2">
    <source>
        <dbReference type="EMBL" id="GFM91944.1"/>
    </source>
</evidence>
<reference evidence="2 3" key="1">
    <citation type="submission" date="2020-05" db="EMBL/GenBank/DDBJ databases">
        <title>Genetic diversity of Pseudomonas cichorii.</title>
        <authorList>
            <person name="Tani S."/>
            <person name="Yagi H."/>
            <person name="Hashimoto S."/>
            <person name="Iiyama K."/>
            <person name="Furuya N."/>
        </authorList>
    </citation>
    <scope>NUCLEOTIDE SEQUENCE [LARGE SCALE GENOMIC DNA]</scope>
    <source>
        <strain evidence="2 3">LMG 2162</strain>
    </source>
</reference>
<evidence type="ECO:0000313" key="3">
    <source>
        <dbReference type="Proteomes" id="UP000614982"/>
    </source>
</evidence>
<dbReference type="GeneID" id="45544404"/>
<sequence length="181" mass="19715">MDISKCIDLHSYSSSKGFLGYIDHAGDDARSGADYALDIFESFLSSVGGEVVLFTTMAFKGSGSELKKIYGYEGADFESFIESASGFISDEYDESCSFRVLPLKSNDFRQSGLASACYIIMALGGVCGHLFIFSKAASVIVYPHDDTGFGVISVDDDNLSSCFFDFFNTSCFNIHLKKQSL</sequence>
<keyword evidence="1" id="KW-0472">Membrane</keyword>
<keyword evidence="3" id="KW-1185">Reference proteome</keyword>
<evidence type="ECO:0000256" key="1">
    <source>
        <dbReference type="SAM" id="Phobius"/>
    </source>
</evidence>
<proteinExistence type="predicted"/>
<dbReference type="RefSeq" id="WP_025261930.1">
    <property type="nucleotide sequence ID" value="NZ_BLVX01000010.1"/>
</dbReference>